<accession>A0A0E9PA60</accession>
<sequence length="52" mass="5747">MAKGKNVKRCPPVTCPSPHSISPSPSPIYPPLLLLLSGCSRHWRRLVCRPLV</sequence>
<proteinExistence type="predicted"/>
<name>A0A0E9PA60_ANGAN</name>
<organism evidence="1">
    <name type="scientific">Anguilla anguilla</name>
    <name type="common">European freshwater eel</name>
    <name type="synonym">Muraena anguilla</name>
    <dbReference type="NCBI Taxonomy" id="7936"/>
    <lineage>
        <taxon>Eukaryota</taxon>
        <taxon>Metazoa</taxon>
        <taxon>Chordata</taxon>
        <taxon>Craniata</taxon>
        <taxon>Vertebrata</taxon>
        <taxon>Euteleostomi</taxon>
        <taxon>Actinopterygii</taxon>
        <taxon>Neopterygii</taxon>
        <taxon>Teleostei</taxon>
        <taxon>Anguilliformes</taxon>
        <taxon>Anguillidae</taxon>
        <taxon>Anguilla</taxon>
    </lineage>
</organism>
<dbReference type="EMBL" id="GBXM01107410">
    <property type="protein sequence ID" value="JAH01167.1"/>
    <property type="molecule type" value="Transcribed_RNA"/>
</dbReference>
<reference evidence="1" key="2">
    <citation type="journal article" date="2015" name="Fish Shellfish Immunol.">
        <title>Early steps in the European eel (Anguilla anguilla)-Vibrio vulnificus interaction in the gills: Role of the RtxA13 toxin.</title>
        <authorList>
            <person name="Callol A."/>
            <person name="Pajuelo D."/>
            <person name="Ebbesson L."/>
            <person name="Teles M."/>
            <person name="MacKenzie S."/>
            <person name="Amaro C."/>
        </authorList>
    </citation>
    <scope>NUCLEOTIDE SEQUENCE</scope>
</reference>
<dbReference type="EMBL" id="GBXM01099222">
    <property type="protein sequence ID" value="JAH09355.1"/>
    <property type="molecule type" value="Transcribed_RNA"/>
</dbReference>
<reference evidence="1" key="1">
    <citation type="submission" date="2014-11" db="EMBL/GenBank/DDBJ databases">
        <authorList>
            <person name="Amaro Gonzalez C."/>
        </authorList>
    </citation>
    <scope>NUCLEOTIDE SEQUENCE</scope>
</reference>
<protein>
    <submittedName>
        <fullName evidence="1">Uncharacterized protein</fullName>
    </submittedName>
</protein>
<evidence type="ECO:0000313" key="1">
    <source>
        <dbReference type="EMBL" id="JAH01167.1"/>
    </source>
</evidence>
<dbReference type="AlphaFoldDB" id="A0A0E9PA60"/>